<dbReference type="Pfam" id="PF00294">
    <property type="entry name" value="PfkB"/>
    <property type="match status" value="1"/>
</dbReference>
<accession>A0A845SS34</accession>
<keyword evidence="3 6" id="KW-0418">Kinase</keyword>
<evidence type="ECO:0000313" key="8">
    <source>
        <dbReference type="Proteomes" id="UP000462501"/>
    </source>
</evidence>
<gene>
    <name evidence="5" type="ORF">D3Z39_04305</name>
    <name evidence="6" type="ORF">FMM72_08705</name>
</gene>
<dbReference type="InterPro" id="IPR029056">
    <property type="entry name" value="Ribokinase-like"/>
</dbReference>
<name>A0A845SS34_9FIRM</name>
<sequence>MDIEVVVIGNIVKENIIFVDRIIGPVLGSPCAYSSIIMAKLGLQVGVVSYMEENLEQNFLSQFARVDLQGVLWNNLNTEDNLIYDEAGVKSIEYACTAPLINFEDIFPAYLDAGKFFICPMNYEVDLDMCRCLARMGKTVIVDLGGFGGTTSYHHFSIFTARGKKVIDTLCADATIIKASKSDLAHIFPGQTLEQAAGYIIRAGAKAVLVTMGDAGAAYQVGDAQIRYVPALELSCPYADKNPVGVGDAFSAGVIASYQTLDDLPQAVTFGNAVAALVVSADGGCEEKRMPSSVMVAQKLNGRMSPA</sequence>
<dbReference type="AlphaFoldDB" id="A0A845SS34"/>
<dbReference type="PANTHER" id="PTHR43085:SF57">
    <property type="entry name" value="CARBOHYDRATE KINASE PFKB DOMAIN-CONTAINING PROTEIN"/>
    <property type="match status" value="1"/>
</dbReference>
<dbReference type="EMBL" id="QXWZ01000005">
    <property type="protein sequence ID" value="NBI78096.1"/>
    <property type="molecule type" value="Genomic_DNA"/>
</dbReference>
<evidence type="ECO:0000256" key="3">
    <source>
        <dbReference type="ARBA" id="ARBA00022777"/>
    </source>
</evidence>
<evidence type="ECO:0000313" key="5">
    <source>
        <dbReference type="EMBL" id="NBI78096.1"/>
    </source>
</evidence>
<protein>
    <submittedName>
        <fullName evidence="6">Carbohydrate kinase family protein</fullName>
    </submittedName>
</protein>
<evidence type="ECO:0000259" key="4">
    <source>
        <dbReference type="Pfam" id="PF00294"/>
    </source>
</evidence>
<proteinExistence type="inferred from homology"/>
<dbReference type="Gene3D" id="3.40.1190.20">
    <property type="match status" value="1"/>
</dbReference>
<dbReference type="GO" id="GO:0016301">
    <property type="term" value="F:kinase activity"/>
    <property type="evidence" value="ECO:0007669"/>
    <property type="project" value="UniProtKB-KW"/>
</dbReference>
<dbReference type="PANTHER" id="PTHR43085">
    <property type="entry name" value="HEXOKINASE FAMILY MEMBER"/>
    <property type="match status" value="1"/>
</dbReference>
<feature type="domain" description="Carbohydrate kinase PfkB" evidence="4">
    <location>
        <begin position="164"/>
        <end position="285"/>
    </location>
</feature>
<comment type="similarity">
    <text evidence="1">Belongs to the carbohydrate kinase PfkB family.</text>
</comment>
<comment type="caution">
    <text evidence="6">The sequence shown here is derived from an EMBL/GenBank/DDBJ whole genome shotgun (WGS) entry which is preliminary data.</text>
</comment>
<reference evidence="6 8" key="2">
    <citation type="submission" date="2019-06" db="EMBL/GenBank/DDBJ databases">
        <title>Draft genome sequences of 15 bacterial species constituting the stable defined intestinal microbiota of the GM15 gnotobiotic mouse model.</title>
        <authorList>
            <person name="Elie C."/>
            <person name="Mathieu A."/>
            <person name="Saliou A."/>
            <person name="Darnaud M."/>
            <person name="Leulier F."/>
            <person name="Tamellini A."/>
        </authorList>
    </citation>
    <scope>NUCLEOTIDE SEQUENCE [LARGE SCALE GENOMIC DNA]</scope>
    <source>
        <strain evidence="6 8">JM4-15</strain>
    </source>
</reference>
<evidence type="ECO:0000256" key="2">
    <source>
        <dbReference type="ARBA" id="ARBA00022679"/>
    </source>
</evidence>
<dbReference type="InterPro" id="IPR050306">
    <property type="entry name" value="PfkB_Carbo_kinase"/>
</dbReference>
<dbReference type="OrthoDB" id="9775849at2"/>
<dbReference type="Proteomes" id="UP000446348">
    <property type="component" value="Unassembled WGS sequence"/>
</dbReference>
<dbReference type="SUPFAM" id="SSF53613">
    <property type="entry name" value="Ribokinase-like"/>
    <property type="match status" value="1"/>
</dbReference>
<dbReference type="InterPro" id="IPR011611">
    <property type="entry name" value="PfkB_dom"/>
</dbReference>
<dbReference type="Proteomes" id="UP000462501">
    <property type="component" value="Unassembled WGS sequence"/>
</dbReference>
<reference evidence="5 7" key="1">
    <citation type="submission" date="2018-08" db="EMBL/GenBank/DDBJ databases">
        <title>Murine metabolic-syndrome-specific gut microbial biobank.</title>
        <authorList>
            <person name="Liu C."/>
        </authorList>
    </citation>
    <scope>NUCLEOTIDE SEQUENCE [LARGE SCALE GENOMIC DNA]</scope>
    <source>
        <strain evidence="5 7">X69</strain>
    </source>
</reference>
<keyword evidence="2" id="KW-0808">Transferase</keyword>
<dbReference type="RefSeq" id="WP_160208965.1">
    <property type="nucleotide sequence ID" value="NZ_CAMUSJ010000160.1"/>
</dbReference>
<dbReference type="EMBL" id="VIQT01000010">
    <property type="protein sequence ID" value="NDO39336.1"/>
    <property type="molecule type" value="Genomic_DNA"/>
</dbReference>
<evidence type="ECO:0000313" key="7">
    <source>
        <dbReference type="Proteomes" id="UP000446348"/>
    </source>
</evidence>
<evidence type="ECO:0000256" key="1">
    <source>
        <dbReference type="ARBA" id="ARBA00010688"/>
    </source>
</evidence>
<organism evidence="6 8">
    <name type="scientific">Anaerotruncus colihominis</name>
    <dbReference type="NCBI Taxonomy" id="169435"/>
    <lineage>
        <taxon>Bacteria</taxon>
        <taxon>Bacillati</taxon>
        <taxon>Bacillota</taxon>
        <taxon>Clostridia</taxon>
        <taxon>Eubacteriales</taxon>
        <taxon>Oscillospiraceae</taxon>
        <taxon>Anaerotruncus</taxon>
    </lineage>
</organism>
<evidence type="ECO:0000313" key="6">
    <source>
        <dbReference type="EMBL" id="NDO39336.1"/>
    </source>
</evidence>